<evidence type="ECO:0000259" key="2">
    <source>
        <dbReference type="PROSITE" id="PS50280"/>
    </source>
</evidence>
<protein>
    <recommendedName>
        <fullName evidence="2">SET domain-containing protein</fullName>
    </recommendedName>
</protein>
<feature type="compositionally biased region" description="Low complexity" evidence="1">
    <location>
        <begin position="658"/>
        <end position="667"/>
    </location>
</feature>
<accession>A0A1E7FIA0</accession>
<dbReference type="InterPro" id="IPR053010">
    <property type="entry name" value="SET_SmydA-8"/>
</dbReference>
<dbReference type="AlphaFoldDB" id="A0A1E7FIA0"/>
<name>A0A1E7FIA0_9STRA</name>
<feature type="domain" description="SET" evidence="2">
    <location>
        <begin position="35"/>
        <end position="212"/>
    </location>
</feature>
<dbReference type="InParanoid" id="A0A1E7FIA0"/>
<dbReference type="SUPFAM" id="SSF82199">
    <property type="entry name" value="SET domain"/>
    <property type="match status" value="1"/>
</dbReference>
<dbReference type="InterPro" id="IPR046341">
    <property type="entry name" value="SET_dom_sf"/>
</dbReference>
<feature type="region of interest" description="Disordered" evidence="1">
    <location>
        <begin position="642"/>
        <end position="675"/>
    </location>
</feature>
<dbReference type="Gene3D" id="1.25.40.10">
    <property type="entry name" value="Tetratricopeptide repeat domain"/>
    <property type="match status" value="1"/>
</dbReference>
<dbReference type="InterPro" id="IPR001214">
    <property type="entry name" value="SET_dom"/>
</dbReference>
<proteinExistence type="predicted"/>
<dbReference type="PANTHER" id="PTHR46455:SF5">
    <property type="entry name" value="SET AND MYND DOMAIN CONTAINING, ARTHROPOD-SPECIFIC, MEMBER 4, ISOFORM A"/>
    <property type="match status" value="1"/>
</dbReference>
<dbReference type="Pfam" id="PF00856">
    <property type="entry name" value="SET"/>
    <property type="match status" value="1"/>
</dbReference>
<reference evidence="3 4" key="1">
    <citation type="submission" date="2016-09" db="EMBL/GenBank/DDBJ databases">
        <title>Extensive genetic diversity and differential bi-allelic expression allows diatom success in the polar Southern Ocean.</title>
        <authorList>
            <consortium name="DOE Joint Genome Institute"/>
            <person name="Mock T."/>
            <person name="Otillar R.P."/>
            <person name="Strauss J."/>
            <person name="Dupont C."/>
            <person name="Frickenhaus S."/>
            <person name="Maumus F."/>
            <person name="Mcmullan M."/>
            <person name="Sanges R."/>
            <person name="Schmutz J."/>
            <person name="Toseland A."/>
            <person name="Valas R."/>
            <person name="Veluchamy A."/>
            <person name="Ward B.J."/>
            <person name="Allen A."/>
            <person name="Barry K."/>
            <person name="Falciatore A."/>
            <person name="Ferrante M."/>
            <person name="Fortunato A.E."/>
            <person name="Gloeckner G."/>
            <person name="Gruber A."/>
            <person name="Hipkin R."/>
            <person name="Janech M."/>
            <person name="Kroth P."/>
            <person name="Leese F."/>
            <person name="Lindquist E."/>
            <person name="Lyon B.R."/>
            <person name="Martin J."/>
            <person name="Mayer C."/>
            <person name="Parker M."/>
            <person name="Quesneville H."/>
            <person name="Raymond J."/>
            <person name="Uhlig C."/>
            <person name="Valentin K.U."/>
            <person name="Worden A.Z."/>
            <person name="Armbrust E.V."/>
            <person name="Bowler C."/>
            <person name="Green B."/>
            <person name="Moulton V."/>
            <person name="Van Oosterhout C."/>
            <person name="Grigoriev I."/>
        </authorList>
    </citation>
    <scope>NUCLEOTIDE SEQUENCE [LARGE SCALE GENOMIC DNA]</scope>
    <source>
        <strain evidence="3 4">CCMP1102</strain>
    </source>
</reference>
<dbReference type="EMBL" id="KV784357">
    <property type="protein sequence ID" value="OEU17854.1"/>
    <property type="molecule type" value="Genomic_DNA"/>
</dbReference>
<organism evidence="3 4">
    <name type="scientific">Fragilariopsis cylindrus CCMP1102</name>
    <dbReference type="NCBI Taxonomy" id="635003"/>
    <lineage>
        <taxon>Eukaryota</taxon>
        <taxon>Sar</taxon>
        <taxon>Stramenopiles</taxon>
        <taxon>Ochrophyta</taxon>
        <taxon>Bacillariophyta</taxon>
        <taxon>Bacillariophyceae</taxon>
        <taxon>Bacillariophycidae</taxon>
        <taxon>Bacillariales</taxon>
        <taxon>Bacillariaceae</taxon>
        <taxon>Fragilariopsis</taxon>
    </lineage>
</organism>
<dbReference type="KEGG" id="fcy:FRACYDRAFT_238282"/>
<evidence type="ECO:0000313" key="3">
    <source>
        <dbReference type="EMBL" id="OEU17854.1"/>
    </source>
</evidence>
<sequence length="944" mass="106982">MIDLNELQNDMDKITLNEEGENLDLFLYCNVESTDLVAIVDSSTSRTDDDLGRVVIATKDVSVGTTIIREKPVLVYKHGAWLEMVSAFVNLDEESKDGVLNMFHPPPKLSVMPEEKLVARQLSIDPTLVQKLILISNFNSHQYFGCDQERFNEVVSFSPSSAGKSALFLFSSKVAHSCNPNVIYSSRTSDGKLEYRVIRPINTGDMIRFSYIDELLETPTHIRRITLIKTKQFICRCSRCMGPDFSRAISCNKCRSGGVVFCTDNKGGSPSWSCSGCGELDSTEKQRIAAMENEIKQNLDFWDYKMTTNLSNCLPGEFEKTVIRISSELHPHHYLTLRSMKMHICLCASQAVQMGNISNSSYPRSTVASIHRRFGTPDRHRSDAARMGISIIEKFECIAASCNGPELSGERCTQQHAPVQDASQLAFHVAQDMIQCSSSVWPANGPNTVHRYIPAFRLQYGKEDEDVVEIELRIPSPKDKEGNHTSPIKKKPLLISSETNYDDHPVGECAINLFGLPRSFKYYVLPSLIKNVITINQKYQCDYYIHYFNVTIEQSGGVTTTTGDSNSSRGGNNGGIITPNDVLLLHDAVLQVSSAALASSASIKNGNKQEEQQQPEQIIKFVCDTDQDFEIERKTYINEIVYNNNDGSDRGSGSDRVNQNNNSSSQNKTNPYHIHEKSFTDRTLINILKMWHSQDKVWNLMDANSNANSNDNKTKKTKKKHYNRVAMLRLDVIYTTPIDIYYVPYDPIPEDYNDEYLKGLRKIRGKQKKDIQYFYDYYNNSMNCVLPGFKSFPVNDRYFVGPYQATKIWAKDRFSRAKDHVLNTLPALEQQRQMELEVDVEAKSQEIQQSPVEKQEGDEATTTAMKMTDYELSQSQNTSSTSIQNQHLIHVDRELYFVRVRADGSIWLKDKPGYGRVKTTVLESVLNRSCAGSKPYEVYDEILD</sequence>
<gene>
    <name evidence="3" type="ORF">FRACYDRAFT_238282</name>
</gene>
<dbReference type="InterPro" id="IPR011990">
    <property type="entry name" value="TPR-like_helical_dom_sf"/>
</dbReference>
<keyword evidence="4" id="KW-1185">Reference proteome</keyword>
<dbReference type="Proteomes" id="UP000095751">
    <property type="component" value="Unassembled WGS sequence"/>
</dbReference>
<dbReference type="OrthoDB" id="1028014at2759"/>
<dbReference type="PROSITE" id="PS50280">
    <property type="entry name" value="SET"/>
    <property type="match status" value="1"/>
</dbReference>
<evidence type="ECO:0000256" key="1">
    <source>
        <dbReference type="SAM" id="MobiDB-lite"/>
    </source>
</evidence>
<dbReference type="Gene3D" id="2.170.270.10">
    <property type="entry name" value="SET domain"/>
    <property type="match status" value="1"/>
</dbReference>
<dbReference type="PANTHER" id="PTHR46455">
    <property type="entry name" value="SET AND MYND DOMAIN CONTAINING, ARTHROPOD-SPECIFIC, MEMBER 4, ISOFORM A"/>
    <property type="match status" value="1"/>
</dbReference>
<dbReference type="CDD" id="cd20071">
    <property type="entry name" value="SET_SMYD"/>
    <property type="match status" value="1"/>
</dbReference>
<evidence type="ECO:0000313" key="4">
    <source>
        <dbReference type="Proteomes" id="UP000095751"/>
    </source>
</evidence>